<feature type="chain" id="PRO_5012275627" evidence="1">
    <location>
        <begin position="26"/>
        <end position="682"/>
    </location>
</feature>
<dbReference type="KEGG" id="pbas:SMSP2_02978"/>
<feature type="signal peptide" evidence="1">
    <location>
        <begin position="1"/>
        <end position="25"/>
    </location>
</feature>
<dbReference type="InterPro" id="IPR008979">
    <property type="entry name" value="Galactose-bd-like_sf"/>
</dbReference>
<dbReference type="EMBL" id="CP019646">
    <property type="protein sequence ID" value="AQQ72588.1"/>
    <property type="molecule type" value="Genomic_DNA"/>
</dbReference>
<accession>A0A1Q2MJ20</accession>
<dbReference type="Proteomes" id="UP000188181">
    <property type="component" value="Chromosome"/>
</dbReference>
<dbReference type="STRING" id="1851148.SMSP2_02978"/>
<protein>
    <submittedName>
        <fullName evidence="2">Carbohydrate binding domain protein</fullName>
    </submittedName>
</protein>
<dbReference type="Gene3D" id="2.60.120.260">
    <property type="entry name" value="Galactose-binding domain-like"/>
    <property type="match status" value="3"/>
</dbReference>
<reference evidence="3" key="1">
    <citation type="submission" date="2017-02" db="EMBL/GenBank/DDBJ databases">
        <title>Comparative genomics and description of representatives of a novel lineage of planctomycetes thriving in anoxic sediments.</title>
        <authorList>
            <person name="Spring S."/>
            <person name="Bunk B."/>
            <person name="Sproer C."/>
        </authorList>
    </citation>
    <scope>NUCLEOTIDE SEQUENCE [LARGE SCALE GENOMIC DNA]</scope>
    <source>
        <strain evidence="3">SM-Chi-D1</strain>
    </source>
</reference>
<name>A0A1Q2MJ20_9BACT</name>
<organism evidence="2 3">
    <name type="scientific">Limihaloglobus sulfuriphilus</name>
    <dbReference type="NCBI Taxonomy" id="1851148"/>
    <lineage>
        <taxon>Bacteria</taxon>
        <taxon>Pseudomonadati</taxon>
        <taxon>Planctomycetota</taxon>
        <taxon>Phycisphaerae</taxon>
        <taxon>Sedimentisphaerales</taxon>
        <taxon>Sedimentisphaeraceae</taxon>
        <taxon>Limihaloglobus</taxon>
    </lineage>
</organism>
<evidence type="ECO:0000256" key="1">
    <source>
        <dbReference type="SAM" id="SignalP"/>
    </source>
</evidence>
<keyword evidence="1" id="KW-0732">Signal</keyword>
<proteinExistence type="predicted"/>
<dbReference type="AlphaFoldDB" id="A0A1Q2MJ20"/>
<sequence precursor="true">MKQFYLFSSVLIIISTTLCSGVEFANGDFENGNLSGWRTYFNGVAEGSYQISQDSYQGSYAVHMDITNAGVNNSQGNSALDTWSSPIELYGAKEVLLTFAAKKLSSDSSRLHVKMLEFSAANTNLGATREWFFTPSGNYQQYSCFYSLKNSQTSKIVISFRVAGPDSINLAVGSYMLDAVSLDNCERIYNGGFEDGLRFWRWYAVSGAEGSATVSPDAFSGSSAARLQVTAGGGNHGLDREEFKVPVYSGETIILEFAAKKISSGSEQLRVTFAEHNGSNTQDFLGVQGHRYFDVGEEYSKYICSYTAADSEAAALNIIFKSWDDTASTGEFLIDDVKIVTDILPNSGFESDLELWRCYSTADSTADCSIETADVVEGQKAVRFEVTQASNDSDHGLDRFDYMPKVQYGDKILFSFYAKEPVTQQRSLMLSVTEFDSQGNAVENGHEFFSPESSYRQFTYYYDVKGFDTRSVNLCFKIYTEDGIEKADGVFLIDGVNMSFGNGKELSDLNYDGVTDQADLRLFVEKWTDREETSLTLALSDVDDSIANQASCSLDGSFDLSGFDGLNIGLTASSSAEGLLVMALKEQDTVLAEYEFNMGAFDAAAGLVYVDLHNLLLGGREDLINVDNILFELFPETSSQVSLDVNSIEAVVCECQQIRGDFNLDYRVDLLDLKIIAEHWVK</sequence>
<dbReference type="OrthoDB" id="1465721at2"/>
<evidence type="ECO:0000313" key="2">
    <source>
        <dbReference type="EMBL" id="AQQ72588.1"/>
    </source>
</evidence>
<dbReference type="SUPFAM" id="SSF49785">
    <property type="entry name" value="Galactose-binding domain-like"/>
    <property type="match status" value="2"/>
</dbReference>
<gene>
    <name evidence="2" type="ORF">SMSP2_02978</name>
</gene>
<keyword evidence="3" id="KW-1185">Reference proteome</keyword>
<dbReference type="RefSeq" id="WP_146684764.1">
    <property type="nucleotide sequence ID" value="NZ_CP019646.1"/>
</dbReference>
<evidence type="ECO:0000313" key="3">
    <source>
        <dbReference type="Proteomes" id="UP000188181"/>
    </source>
</evidence>